<sequence length="1140" mass="127230">MTLSGQIEGYRYLGQSKDGLWGKYVLDDGKDLSQEDRERRWQEQRILREQRAQAEAQRHAQSLPASERDQHYRQLLDQLTLHPADRADLHRRGFTNEQIQDWGVKSVEQWQSLSSELPHTLPGVGLDGQSLITPRPGYLCSIVDAEDLIVGFQVRARTSEGGRYYWLTGKTRKRPTGPTPHLPTGELPLAVHRPEQITRDAIALVEGTGAKPHLLAQRLGQVTIGAAGGLFAASPATLKASLAQLGANTIEFYPDAGAIQNKSVLRQYRATWKLLKDWGYTVTVAWWKQTDKRIHTDIDELDDFSQIQYLSVAEFERIAAQCNGLLHQLQQALSKLTRPSSPVQGFATPNDQQTHPPNPRGTKRTAPDDKRLATLPATSRRAKRSRRRTARLLTAHRRHGYISKLRLENYRRRIRRHTSRATHSRCSSLQSRPGDNGTLETTTPLVHEYEPGQRLQTWQTLISSGFPYILDQSQPGTGKSYDSGNVTPIGFGVEQVIYLSDQHRNPTVSTLEQGNGWCDLEARHGGLNRVKNRLQRSAKGDAFAVPANCSRIGVLNALRDKNIPGADTANLICGTCVAREACINANGPGYGFLNQRRNVLGVPLLRAHPDSLPDPEDYPLENTMLIWDEPGQNFQVKQSVTVTFTDLQQTISGLITYPEIFALVQPLLSALLPLMDGSEKLGKFGLNHLAVKGRLPDMTGVKLGEIALILMPNLGFLNTTSDYGIDLADLPKQLRKKFSERDSEMAEQARNGVVKQWLVPLIRILQGGAGCIQVSRYGLLTLNTPNPRHRDLAQAAQANVFLDATLSREDLALKLGCSPDEILVVRQAVPDTGNLEVIQVTDMGRVGMSRGGDQTKRIDALVKHYQELDAASTKTIDFKKFEKDGAWWRDSRGVNDFLNVQTLILVGTPCRNLNDLAAEFAMVCGHYPDEEESAFKAFVDRSILAEIHQAIGRLRAHRRPGESLQVVLISNIEMDCPVDRVQAKELTLDAAHKAERVRLAIESAILQLQAKGKKVTQQVVSAMTQIPRGTIARYWRLFISLLEGLNSRMNNSKKVLEADQDCHQAIAGVLDELSELPVNDLLPSLNEVFFDWLKPREWANVWDKVNASSQMAILEGIAMVLPLKMLDQALSEIEMQFQIC</sequence>
<dbReference type="OrthoDB" id="473036at2"/>
<feature type="region of interest" description="Disordered" evidence="1">
    <location>
        <begin position="417"/>
        <end position="437"/>
    </location>
</feature>
<evidence type="ECO:0000313" key="3">
    <source>
        <dbReference type="Proteomes" id="UP000000268"/>
    </source>
</evidence>
<evidence type="ECO:0008006" key="4">
    <source>
        <dbReference type="Google" id="ProtNLM"/>
    </source>
</evidence>
<name>A8ZMB2_ACAM1</name>
<feature type="compositionally biased region" description="Polar residues" evidence="1">
    <location>
        <begin position="337"/>
        <end position="355"/>
    </location>
</feature>
<gene>
    <name evidence="2" type="ordered locus">AM1_C0013</name>
</gene>
<keyword evidence="2" id="KW-0614">Plasmid</keyword>
<reference evidence="2 3" key="1">
    <citation type="journal article" date="2008" name="Proc. Natl. Acad. Sci. U.S.A.">
        <title>Niche adaptation and genome expansion in the chlorophyll d-producing cyanobacterium Acaryochloris marina.</title>
        <authorList>
            <person name="Swingley W.D."/>
            <person name="Chen M."/>
            <person name="Cheung P.C."/>
            <person name="Conrad A.L."/>
            <person name="Dejesa L.C."/>
            <person name="Hao J."/>
            <person name="Honchak B.M."/>
            <person name="Karbach L.E."/>
            <person name="Kurdoglu A."/>
            <person name="Lahiri S."/>
            <person name="Mastrian S.D."/>
            <person name="Miyashita H."/>
            <person name="Page L."/>
            <person name="Ramakrishna P."/>
            <person name="Satoh S."/>
            <person name="Sattley W.M."/>
            <person name="Shimada Y."/>
            <person name="Taylor H.L."/>
            <person name="Tomo T."/>
            <person name="Tsuchiya T."/>
            <person name="Wang Z.T."/>
            <person name="Raymond J."/>
            <person name="Mimuro M."/>
            <person name="Blankenship R.E."/>
            <person name="Touchman J.W."/>
        </authorList>
    </citation>
    <scope>NUCLEOTIDE SEQUENCE [LARGE SCALE GENOMIC DNA]</scope>
    <source>
        <strain evidence="3">MBIC 11017</strain>
        <plasmid evidence="3">Plasmid pREB3</plasmid>
    </source>
</reference>
<keyword evidence="3" id="KW-1185">Reference proteome</keyword>
<evidence type="ECO:0000256" key="1">
    <source>
        <dbReference type="SAM" id="MobiDB-lite"/>
    </source>
</evidence>
<feature type="compositionally biased region" description="Basic residues" evidence="1">
    <location>
        <begin position="380"/>
        <end position="389"/>
    </location>
</feature>
<dbReference type="Proteomes" id="UP000000268">
    <property type="component" value="Plasmid pREB3"/>
</dbReference>
<dbReference type="RefSeq" id="WP_012167290.1">
    <property type="nucleotide sequence ID" value="NC_009928.1"/>
</dbReference>
<protein>
    <recommendedName>
        <fullName evidence="4">DUF3854 domain-containing protein</fullName>
    </recommendedName>
</protein>
<dbReference type="HOGENOM" id="CLU_256185_0_0_3"/>
<dbReference type="AlphaFoldDB" id="A8ZMB2"/>
<proteinExistence type="predicted"/>
<evidence type="ECO:0000313" key="2">
    <source>
        <dbReference type="EMBL" id="ABW32323.1"/>
    </source>
</evidence>
<feature type="region of interest" description="Disordered" evidence="1">
    <location>
        <begin position="337"/>
        <end position="389"/>
    </location>
</feature>
<organism evidence="2 3">
    <name type="scientific">Acaryochloris marina (strain MBIC 11017)</name>
    <dbReference type="NCBI Taxonomy" id="329726"/>
    <lineage>
        <taxon>Bacteria</taxon>
        <taxon>Bacillati</taxon>
        <taxon>Cyanobacteriota</taxon>
        <taxon>Cyanophyceae</taxon>
        <taxon>Acaryochloridales</taxon>
        <taxon>Acaryochloridaceae</taxon>
        <taxon>Acaryochloris</taxon>
    </lineage>
</organism>
<geneLocation type="plasmid" evidence="2 3">
    <name>pREB3</name>
</geneLocation>
<dbReference type="KEGG" id="amr:AM1_C0013"/>
<accession>A8ZMB2</accession>
<dbReference type="EMBL" id="CP000840">
    <property type="protein sequence ID" value="ABW32323.1"/>
    <property type="molecule type" value="Genomic_DNA"/>
</dbReference>